<dbReference type="AlphaFoldDB" id="A0A0N5C602"/>
<sequence length="228" mass="26569">MKRLAPYELAYNDFKEIGENVNQVIINYLSKNYFNQQQLIDFENFLIQFIEVFKNSDLLKVMKYVKFSSNINKAQKTIKKKKLTEAIAPNYRIKMKNEVSCFHYINLINDLTLYLDKTGGLEPETKIIEIVLALDDCGIGNPIGASRSNVLITHVRYSIVNRPHIKSFSLKHYRTLGDNAFLQDLHNKTQNYRDLGANNCRGCSLGRRQWKHFVSLVKRYTVVPPYPR</sequence>
<name>A0A0N5C602_STREA</name>
<dbReference type="WBParaSite" id="SPAL_0001337800.1">
    <property type="protein sequence ID" value="SPAL_0001337800.1"/>
    <property type="gene ID" value="SPAL_0001337800"/>
</dbReference>
<organism evidence="1 2">
    <name type="scientific">Strongyloides papillosus</name>
    <name type="common">Intestinal threadworm</name>
    <dbReference type="NCBI Taxonomy" id="174720"/>
    <lineage>
        <taxon>Eukaryota</taxon>
        <taxon>Metazoa</taxon>
        <taxon>Ecdysozoa</taxon>
        <taxon>Nematoda</taxon>
        <taxon>Chromadorea</taxon>
        <taxon>Rhabditida</taxon>
        <taxon>Tylenchina</taxon>
        <taxon>Panagrolaimomorpha</taxon>
        <taxon>Strongyloidoidea</taxon>
        <taxon>Strongyloididae</taxon>
        <taxon>Strongyloides</taxon>
    </lineage>
</organism>
<evidence type="ECO:0000313" key="1">
    <source>
        <dbReference type="Proteomes" id="UP000046392"/>
    </source>
</evidence>
<protein>
    <submittedName>
        <fullName evidence="2">Uncharacterized protein</fullName>
    </submittedName>
</protein>
<proteinExistence type="predicted"/>
<accession>A0A0N5C602</accession>
<keyword evidence="1" id="KW-1185">Reference proteome</keyword>
<dbReference type="Proteomes" id="UP000046392">
    <property type="component" value="Unplaced"/>
</dbReference>
<reference evidence="2" key="1">
    <citation type="submission" date="2017-02" db="UniProtKB">
        <authorList>
            <consortium name="WormBaseParasite"/>
        </authorList>
    </citation>
    <scope>IDENTIFICATION</scope>
</reference>
<evidence type="ECO:0000313" key="2">
    <source>
        <dbReference type="WBParaSite" id="SPAL_0001337800.1"/>
    </source>
</evidence>